<protein>
    <submittedName>
        <fullName evidence="5">FAD-dependent monooxygenase</fullName>
    </submittedName>
</protein>
<evidence type="ECO:0000256" key="1">
    <source>
        <dbReference type="ARBA" id="ARBA00001974"/>
    </source>
</evidence>
<keyword evidence="6" id="KW-1185">Reference proteome</keyword>
<keyword evidence="2" id="KW-0285">Flavoprotein</keyword>
<keyword evidence="5" id="KW-0560">Oxidoreductase</keyword>
<accession>A0ABW5G7S1</accession>
<dbReference type="Gene3D" id="3.50.50.60">
    <property type="entry name" value="FAD/NAD(P)-binding domain"/>
    <property type="match status" value="1"/>
</dbReference>
<proteinExistence type="predicted"/>
<gene>
    <name evidence="5" type="ORF">ACFSYJ_01610</name>
</gene>
<dbReference type="Proteomes" id="UP001597419">
    <property type="component" value="Unassembled WGS sequence"/>
</dbReference>
<dbReference type="EMBL" id="JBHUKU010000002">
    <property type="protein sequence ID" value="MFD2457271.1"/>
    <property type="molecule type" value="Genomic_DNA"/>
</dbReference>
<dbReference type="PANTHER" id="PTHR43004:SF19">
    <property type="entry name" value="BINDING MONOOXYGENASE, PUTATIVE (JCVI)-RELATED"/>
    <property type="match status" value="1"/>
</dbReference>
<dbReference type="Pfam" id="PF01494">
    <property type="entry name" value="FAD_binding_3"/>
    <property type="match status" value="1"/>
</dbReference>
<feature type="domain" description="FAD-binding" evidence="4">
    <location>
        <begin position="2"/>
        <end position="343"/>
    </location>
</feature>
<evidence type="ECO:0000313" key="5">
    <source>
        <dbReference type="EMBL" id="MFD2457271.1"/>
    </source>
</evidence>
<dbReference type="InterPro" id="IPR036188">
    <property type="entry name" value="FAD/NAD-bd_sf"/>
</dbReference>
<comment type="caution">
    <text evidence="5">The sequence shown here is derived from an EMBL/GenBank/DDBJ whole genome shotgun (WGS) entry which is preliminary data.</text>
</comment>
<comment type="cofactor">
    <cofactor evidence="1">
        <name>FAD</name>
        <dbReference type="ChEBI" id="CHEBI:57692"/>
    </cofactor>
</comment>
<keyword evidence="5" id="KW-0503">Monooxygenase</keyword>
<evidence type="ECO:0000256" key="2">
    <source>
        <dbReference type="ARBA" id="ARBA00022630"/>
    </source>
</evidence>
<dbReference type="Pfam" id="PF21274">
    <property type="entry name" value="Rng_hyd_C"/>
    <property type="match status" value="1"/>
</dbReference>
<evidence type="ECO:0000313" key="6">
    <source>
        <dbReference type="Proteomes" id="UP001597419"/>
    </source>
</evidence>
<evidence type="ECO:0000256" key="3">
    <source>
        <dbReference type="ARBA" id="ARBA00022827"/>
    </source>
</evidence>
<dbReference type="PRINTS" id="PR00420">
    <property type="entry name" value="RNGMNOXGNASE"/>
</dbReference>
<sequence length="493" mass="52145">METQVIVVGAGPAGLMLAYELTLAGVSAVVVEKRAEPSIQSRAGGLQPRTAEVLDLRGLLAPLLDGADVAEGHGGHFAGLPVPLDCSPWQTRYRGPVAVPQGRLERFLEQRLAERGGTVLRGHEVVSVSQNDSGTEIITGTGRTLRADFLVACDGAHSTVRKALGVPFPGRAGTARAVVADLVLATRSPEVLAFKSHFSQHIRTGGGYWTALSPLDGGGHRFMFSSVAGQAPPRDAPIADEEIRAALQAVYGPETELAEVRAASRFSNASRQVENYRAGRVFFAGDAAHIHLPVGGQGVNLGVQDAVNLGWKLAARLNGWAPPGLLGTYHAERHPVAARVLANTRAQGILLNPAADEDMAALRALVTELMRLPQANRHLSGMMAGLDIRYEHDADDHPLTGYRMPDLDLVTEEGVSRVSALTHDGRGLLLRFDHGIAVSAAGWEDRVREVPVKAADEVPAGAVLVRPDGQVCWAGSDPGGYAAALTRWFGSAG</sequence>
<dbReference type="Gene3D" id="3.30.70.2450">
    <property type="match status" value="1"/>
</dbReference>
<dbReference type="InterPro" id="IPR002938">
    <property type="entry name" value="FAD-bd"/>
</dbReference>
<organism evidence="5 6">
    <name type="scientific">Amycolatopsis samaneae</name>
    <dbReference type="NCBI Taxonomy" id="664691"/>
    <lineage>
        <taxon>Bacteria</taxon>
        <taxon>Bacillati</taxon>
        <taxon>Actinomycetota</taxon>
        <taxon>Actinomycetes</taxon>
        <taxon>Pseudonocardiales</taxon>
        <taxon>Pseudonocardiaceae</taxon>
        <taxon>Amycolatopsis</taxon>
    </lineage>
</organism>
<dbReference type="GO" id="GO:0004497">
    <property type="term" value="F:monooxygenase activity"/>
    <property type="evidence" value="ECO:0007669"/>
    <property type="project" value="UniProtKB-KW"/>
</dbReference>
<dbReference type="RefSeq" id="WP_345388431.1">
    <property type="nucleotide sequence ID" value="NZ_BAABHG010000003.1"/>
</dbReference>
<dbReference type="InterPro" id="IPR050641">
    <property type="entry name" value="RIFMO-like"/>
</dbReference>
<dbReference type="Gene3D" id="3.40.30.120">
    <property type="match status" value="1"/>
</dbReference>
<dbReference type="PANTHER" id="PTHR43004">
    <property type="entry name" value="TRK SYSTEM POTASSIUM UPTAKE PROTEIN"/>
    <property type="match status" value="1"/>
</dbReference>
<keyword evidence="3" id="KW-0274">FAD</keyword>
<dbReference type="SUPFAM" id="SSF51905">
    <property type="entry name" value="FAD/NAD(P)-binding domain"/>
    <property type="match status" value="1"/>
</dbReference>
<name>A0ABW5G7S1_9PSEU</name>
<evidence type="ECO:0000259" key="4">
    <source>
        <dbReference type="Pfam" id="PF01494"/>
    </source>
</evidence>
<reference evidence="6" key="1">
    <citation type="journal article" date="2019" name="Int. J. Syst. Evol. Microbiol.">
        <title>The Global Catalogue of Microorganisms (GCM) 10K type strain sequencing project: providing services to taxonomists for standard genome sequencing and annotation.</title>
        <authorList>
            <consortium name="The Broad Institute Genomics Platform"/>
            <consortium name="The Broad Institute Genome Sequencing Center for Infectious Disease"/>
            <person name="Wu L."/>
            <person name="Ma J."/>
        </authorList>
    </citation>
    <scope>NUCLEOTIDE SEQUENCE [LARGE SCALE GENOMIC DNA]</scope>
    <source>
        <strain evidence="6">CGMCC 4.7643</strain>
    </source>
</reference>